<protein>
    <submittedName>
        <fullName evidence="1">Uncharacterized protein</fullName>
    </submittedName>
</protein>
<reference evidence="1 2" key="1">
    <citation type="submission" date="2011-02" db="EMBL/GenBank/DDBJ databases">
        <title>The Genome Sequence of Sphaeroforma arctica JP610.</title>
        <authorList>
            <consortium name="The Broad Institute Genome Sequencing Platform"/>
            <person name="Russ C."/>
            <person name="Cuomo C."/>
            <person name="Young S.K."/>
            <person name="Zeng Q."/>
            <person name="Gargeya S."/>
            <person name="Alvarado L."/>
            <person name="Berlin A."/>
            <person name="Chapman S.B."/>
            <person name="Chen Z."/>
            <person name="Freedman E."/>
            <person name="Gellesch M."/>
            <person name="Goldberg J."/>
            <person name="Griggs A."/>
            <person name="Gujja S."/>
            <person name="Heilman E."/>
            <person name="Heiman D."/>
            <person name="Howarth C."/>
            <person name="Mehta T."/>
            <person name="Neiman D."/>
            <person name="Pearson M."/>
            <person name="Roberts A."/>
            <person name="Saif S."/>
            <person name="Shea T."/>
            <person name="Shenoy N."/>
            <person name="Sisk P."/>
            <person name="Stolte C."/>
            <person name="Sykes S."/>
            <person name="White J."/>
            <person name="Yandava C."/>
            <person name="Burger G."/>
            <person name="Gray M.W."/>
            <person name="Holland P.W.H."/>
            <person name="King N."/>
            <person name="Lang F.B.F."/>
            <person name="Roger A.J."/>
            <person name="Ruiz-Trillo I."/>
            <person name="Haas B."/>
            <person name="Nusbaum C."/>
            <person name="Birren B."/>
        </authorList>
    </citation>
    <scope>NUCLEOTIDE SEQUENCE [LARGE SCALE GENOMIC DNA]</scope>
    <source>
        <strain evidence="1 2">JP610</strain>
    </source>
</reference>
<gene>
    <name evidence="1" type="ORF">SARC_07347</name>
</gene>
<dbReference type="Proteomes" id="UP000054560">
    <property type="component" value="Unassembled WGS sequence"/>
</dbReference>
<sequence>MQVEGCSDTTKGRAAITLDVDAETIYKVRILSSKLRELSVSGLNGNDTYTVYAWPTDTELLETTVHKRFMPVDWKKNPDTRLAYFANPPLGQSMFKELMFIVHGTDDEVTDSAKSRSAKAAEKFFQKRCPKEATPFVILSGSTASEPHFKALNADAAGDLRAATSTVRPCAKDGVVKSLQDVCDILTNNRVFSDEHPETLDTGIPDSKLTKADAGVEGIDEVVIPVFAPKDDALAMAVFVADALSLDSSEKEKLVKLELGDYDCVIVGKNGVEVIQA</sequence>
<evidence type="ECO:0000313" key="2">
    <source>
        <dbReference type="Proteomes" id="UP000054560"/>
    </source>
</evidence>
<dbReference type="EMBL" id="KQ242172">
    <property type="protein sequence ID" value="KNC80282.1"/>
    <property type="molecule type" value="Genomic_DNA"/>
</dbReference>
<proteinExistence type="predicted"/>
<dbReference type="GeneID" id="25907851"/>
<dbReference type="RefSeq" id="XP_014154184.1">
    <property type="nucleotide sequence ID" value="XM_014298709.1"/>
</dbReference>
<dbReference type="AlphaFoldDB" id="A0A0L0FTY3"/>
<accession>A0A0L0FTY3</accession>
<organism evidence="1 2">
    <name type="scientific">Sphaeroforma arctica JP610</name>
    <dbReference type="NCBI Taxonomy" id="667725"/>
    <lineage>
        <taxon>Eukaryota</taxon>
        <taxon>Ichthyosporea</taxon>
        <taxon>Ichthyophonida</taxon>
        <taxon>Sphaeroforma</taxon>
    </lineage>
</organism>
<evidence type="ECO:0000313" key="1">
    <source>
        <dbReference type="EMBL" id="KNC80282.1"/>
    </source>
</evidence>
<keyword evidence="2" id="KW-1185">Reference proteome</keyword>
<name>A0A0L0FTY3_9EUKA</name>